<dbReference type="OrthoDB" id="9803735at2"/>
<accession>Q5FK55</accession>
<dbReference type="GO" id="GO:0003700">
    <property type="term" value="F:DNA-binding transcription factor activity"/>
    <property type="evidence" value="ECO:0007669"/>
    <property type="project" value="InterPro"/>
</dbReference>
<dbReference type="KEGG" id="lac:LBA1074"/>
<dbReference type="HOGENOM" id="CLU_039613_6_2_9"/>
<evidence type="ECO:0000313" key="6">
    <source>
        <dbReference type="EMBL" id="AAV42919.1"/>
    </source>
</evidence>
<dbReference type="SUPFAM" id="SSF46785">
    <property type="entry name" value="Winged helix' DNA-binding domain"/>
    <property type="match status" value="1"/>
</dbReference>
<feature type="domain" description="HTH lysR-type" evidence="5">
    <location>
        <begin position="1"/>
        <end position="60"/>
    </location>
</feature>
<dbReference type="InterPro" id="IPR050950">
    <property type="entry name" value="HTH-type_LysR_regulators"/>
</dbReference>
<evidence type="ECO:0000256" key="4">
    <source>
        <dbReference type="ARBA" id="ARBA00023163"/>
    </source>
</evidence>
<dbReference type="Gene3D" id="3.40.190.290">
    <property type="match status" value="1"/>
</dbReference>
<dbReference type="BioCyc" id="LACI272621:G1G49-1070-MONOMER"/>
<dbReference type="EMBL" id="CP000033">
    <property type="protein sequence ID" value="AAV42919.1"/>
    <property type="molecule type" value="Genomic_DNA"/>
</dbReference>
<comment type="similarity">
    <text evidence="1">Belongs to the LysR transcriptional regulatory family.</text>
</comment>
<evidence type="ECO:0000313" key="7">
    <source>
        <dbReference type="Proteomes" id="UP000006381"/>
    </source>
</evidence>
<dbReference type="Pfam" id="PF03466">
    <property type="entry name" value="LysR_substrate"/>
    <property type="match status" value="1"/>
</dbReference>
<dbReference type="PATRIC" id="fig|272621.13.peg.1023"/>
<keyword evidence="2" id="KW-0805">Transcription regulation</keyword>
<dbReference type="GeneID" id="93289816"/>
<dbReference type="AlphaFoldDB" id="Q5FK55"/>
<dbReference type="PROSITE" id="PS50931">
    <property type="entry name" value="HTH_LYSR"/>
    <property type="match status" value="1"/>
</dbReference>
<dbReference type="InterPro" id="IPR036390">
    <property type="entry name" value="WH_DNA-bd_sf"/>
</dbReference>
<dbReference type="SUPFAM" id="SSF53850">
    <property type="entry name" value="Periplasmic binding protein-like II"/>
    <property type="match status" value="1"/>
</dbReference>
<reference evidence="6 7" key="1">
    <citation type="journal article" date="2005" name="Proc. Natl. Acad. Sci. U.S.A.">
        <title>Complete genome sequence of the probiotic lactic acid bacterium Lactobacillus acidophilus NCFM.</title>
        <authorList>
            <person name="Altermann E."/>
            <person name="Russell W.M."/>
            <person name="Azcarate-Peril M.A."/>
            <person name="Barrangou R."/>
            <person name="Buck B.L."/>
            <person name="McAuliffe O."/>
            <person name="Souther N."/>
            <person name="Dobson A."/>
            <person name="Duong T."/>
            <person name="Callanan M."/>
            <person name="Lick S."/>
            <person name="Hamrick A."/>
            <person name="Cano R."/>
            <person name="Klaenhammer T.R."/>
        </authorList>
    </citation>
    <scope>NUCLEOTIDE SEQUENCE [LARGE SCALE GENOMIC DNA]</scope>
    <source>
        <strain evidence="7">ATCC 700396 / NCK56 / N2 / NCFM</strain>
    </source>
</reference>
<dbReference type="Gene3D" id="1.10.10.10">
    <property type="entry name" value="Winged helix-like DNA-binding domain superfamily/Winged helix DNA-binding domain"/>
    <property type="match status" value="1"/>
</dbReference>
<name>Q5FK55_LACAC</name>
<evidence type="ECO:0000259" key="5">
    <source>
        <dbReference type="PROSITE" id="PS50931"/>
    </source>
</evidence>
<dbReference type="STRING" id="272621.LBA1074"/>
<keyword evidence="3" id="KW-0238">DNA-binding</keyword>
<dbReference type="PANTHER" id="PTHR30419">
    <property type="entry name" value="HTH-TYPE TRANSCRIPTIONAL REGULATOR YBHD"/>
    <property type="match status" value="1"/>
</dbReference>
<proteinExistence type="inferred from homology"/>
<dbReference type="RefSeq" id="WP_003547386.1">
    <property type="nucleotide sequence ID" value="NC_006814.3"/>
</dbReference>
<dbReference type="SMR" id="Q5FK55"/>
<dbReference type="Proteomes" id="UP000006381">
    <property type="component" value="Chromosome"/>
</dbReference>
<dbReference type="GO" id="GO:0003677">
    <property type="term" value="F:DNA binding"/>
    <property type="evidence" value="ECO:0007669"/>
    <property type="project" value="UniProtKB-KW"/>
</dbReference>
<dbReference type="InterPro" id="IPR005119">
    <property type="entry name" value="LysR_subst-bd"/>
</dbReference>
<dbReference type="Pfam" id="PF00126">
    <property type="entry name" value="HTH_1"/>
    <property type="match status" value="1"/>
</dbReference>
<evidence type="ECO:0000256" key="1">
    <source>
        <dbReference type="ARBA" id="ARBA00009437"/>
    </source>
</evidence>
<keyword evidence="7" id="KW-1185">Reference proteome</keyword>
<protein>
    <submittedName>
        <fullName evidence="6">Malolactic regulator</fullName>
    </submittedName>
</protein>
<dbReference type="InterPro" id="IPR000847">
    <property type="entry name" value="LysR_HTH_N"/>
</dbReference>
<organism evidence="7">
    <name type="scientific">Lactobacillus acidophilus (strain ATCC 700396 / NCK56 / N2 / NCFM)</name>
    <dbReference type="NCBI Taxonomy" id="272621"/>
    <lineage>
        <taxon>Bacteria</taxon>
        <taxon>Bacillati</taxon>
        <taxon>Bacillota</taxon>
        <taxon>Bacilli</taxon>
        <taxon>Lactobacillales</taxon>
        <taxon>Lactobacillaceae</taxon>
        <taxon>Lactobacillus</taxon>
    </lineage>
</organism>
<evidence type="ECO:0000256" key="3">
    <source>
        <dbReference type="ARBA" id="ARBA00023125"/>
    </source>
</evidence>
<sequence>MNIQDLRYFHELVNLKSYTKTAEKFGVSQPTITAAVKRLENRFGGTFLIRDQPHKSIIITRLGVQFDEHVQSILNEINIVEEEIKQNQNASIPFGLPPIIGRNYFPKIVSQLFAKGLLHRLNVIENGSYDLYHLLLEGYINFSMLGLTKVNVEPGIKLEVVKSYPMCIVVSKTHPLATKKAISFKEIANENFIGLSSDYIHTKALDRMLKKSKINLNTIYRSPDVTVVKNIVAQNLGISYLTTLSITENDDVISIPLLDKDQPKFILAAATRENHIMTDAEEEFWEILTQISLRRQVLTSTLPS</sequence>
<dbReference type="PANTHER" id="PTHR30419:SF8">
    <property type="entry name" value="NITROGEN ASSIMILATION TRANSCRIPTIONAL ACTIVATOR-RELATED"/>
    <property type="match status" value="1"/>
</dbReference>
<evidence type="ECO:0000256" key="2">
    <source>
        <dbReference type="ARBA" id="ARBA00023015"/>
    </source>
</evidence>
<dbReference type="eggNOG" id="COG0583">
    <property type="taxonomic scope" value="Bacteria"/>
</dbReference>
<keyword evidence="4" id="KW-0804">Transcription</keyword>
<gene>
    <name evidence="6" type="primary">lysR</name>
    <name evidence="6" type="ordered locus">LBA1074</name>
</gene>
<dbReference type="GO" id="GO:0005829">
    <property type="term" value="C:cytosol"/>
    <property type="evidence" value="ECO:0007669"/>
    <property type="project" value="TreeGrafter"/>
</dbReference>
<dbReference type="InterPro" id="IPR036388">
    <property type="entry name" value="WH-like_DNA-bd_sf"/>
</dbReference>